<reference evidence="1" key="1">
    <citation type="submission" date="2019-10" db="EMBL/GenBank/DDBJ databases">
        <title>Draft genome sequece of Microseira wollei NIES-4236.</title>
        <authorList>
            <person name="Yamaguchi H."/>
            <person name="Suzuki S."/>
            <person name="Kawachi M."/>
        </authorList>
    </citation>
    <scope>NUCLEOTIDE SEQUENCE</scope>
    <source>
        <strain evidence="1">NIES-4236</strain>
    </source>
</reference>
<dbReference type="InterPro" id="IPR027417">
    <property type="entry name" value="P-loop_NTPase"/>
</dbReference>
<dbReference type="SUPFAM" id="SSF52540">
    <property type="entry name" value="P-loop containing nucleoside triphosphate hydrolases"/>
    <property type="match status" value="1"/>
</dbReference>
<accession>A0AAV3XC87</accession>
<proteinExistence type="predicted"/>
<name>A0AAV3XC87_9CYAN</name>
<sequence>MPPFSPIAYCYGRTQELDTLKQWIFRDKCRLILLLGEAGIGKNTLLYLDGLKEDGGKIFARSGEFLGSEGNLSGFVENNLNRTYAHIPGLYEKSLGKGTTDQGRNRVSRLVARKSCYGWFCGEFIADFIRMRYTLVCVAAPLRVPLHKRRENAVPHAAASRCKQYFIG</sequence>
<evidence type="ECO:0000313" key="1">
    <source>
        <dbReference type="EMBL" id="GET37690.1"/>
    </source>
</evidence>
<protein>
    <submittedName>
        <fullName evidence="1">WD-40 repeat protein</fullName>
    </submittedName>
</protein>
<organism evidence="1 2">
    <name type="scientific">Microseira wollei NIES-4236</name>
    <dbReference type="NCBI Taxonomy" id="2530354"/>
    <lineage>
        <taxon>Bacteria</taxon>
        <taxon>Bacillati</taxon>
        <taxon>Cyanobacteriota</taxon>
        <taxon>Cyanophyceae</taxon>
        <taxon>Oscillatoriophycideae</taxon>
        <taxon>Aerosakkonematales</taxon>
        <taxon>Aerosakkonemataceae</taxon>
        <taxon>Microseira</taxon>
    </lineage>
</organism>
<dbReference type="AlphaFoldDB" id="A0AAV3XC87"/>
<comment type="caution">
    <text evidence="1">The sequence shown here is derived from an EMBL/GenBank/DDBJ whole genome shotgun (WGS) entry which is preliminary data.</text>
</comment>
<dbReference type="Proteomes" id="UP001050975">
    <property type="component" value="Unassembled WGS sequence"/>
</dbReference>
<gene>
    <name evidence="1" type="ORF">MiSe_24440</name>
</gene>
<evidence type="ECO:0000313" key="2">
    <source>
        <dbReference type="Proteomes" id="UP001050975"/>
    </source>
</evidence>
<keyword evidence="2" id="KW-1185">Reference proteome</keyword>
<dbReference type="EMBL" id="BLAY01000032">
    <property type="protein sequence ID" value="GET37690.1"/>
    <property type="molecule type" value="Genomic_DNA"/>
</dbReference>
<dbReference type="RefSeq" id="WP_226579641.1">
    <property type="nucleotide sequence ID" value="NZ_BLAY01000032.1"/>
</dbReference>